<keyword evidence="5" id="KW-0028">Amino-acid biosynthesis</keyword>
<dbReference type="CDD" id="cd08441">
    <property type="entry name" value="PBP2_MetR"/>
    <property type="match status" value="1"/>
</dbReference>
<dbReference type="InterPro" id="IPR036388">
    <property type="entry name" value="WH-like_DNA-bd_sf"/>
</dbReference>
<evidence type="ECO:0000256" key="6">
    <source>
        <dbReference type="ARBA" id="ARBA00023015"/>
    </source>
</evidence>
<evidence type="ECO:0000256" key="3">
    <source>
        <dbReference type="ARBA" id="ARBA00019365"/>
    </source>
</evidence>
<comment type="similarity">
    <text evidence="2">Belongs to the LysR transcriptional regulatory family.</text>
</comment>
<gene>
    <name evidence="11" type="ORF">SAMN05216258_104481</name>
</gene>
<dbReference type="GO" id="GO:0003700">
    <property type="term" value="F:DNA-binding transcription factor activity"/>
    <property type="evidence" value="ECO:0007669"/>
    <property type="project" value="InterPro"/>
</dbReference>
<evidence type="ECO:0000256" key="5">
    <source>
        <dbReference type="ARBA" id="ARBA00022605"/>
    </source>
</evidence>
<dbReference type="Pfam" id="PF00126">
    <property type="entry name" value="HTH_1"/>
    <property type="match status" value="1"/>
</dbReference>
<dbReference type="Gene3D" id="1.10.10.10">
    <property type="entry name" value="Winged helix-like DNA-binding domain superfamily/Winged helix DNA-binding domain"/>
    <property type="match status" value="1"/>
</dbReference>
<proteinExistence type="inferred from homology"/>
<keyword evidence="8" id="KW-0804">Transcription</keyword>
<dbReference type="GO" id="GO:0005737">
    <property type="term" value="C:cytoplasm"/>
    <property type="evidence" value="ECO:0007669"/>
    <property type="project" value="UniProtKB-SubCell"/>
</dbReference>
<dbReference type="PANTHER" id="PTHR30346:SF29">
    <property type="entry name" value="LYSR SUBSTRATE-BINDING"/>
    <property type="match status" value="1"/>
</dbReference>
<keyword evidence="9" id="KW-0486">Methionine biosynthesis</keyword>
<sequence>MLDRQHLAILREVDRQGGVTAAADRLNLTQSAVSHAMRRLEKELEVPLWERDGRRLRLTRAGRRLLALANRVLPQIEQAEAEIADYALGRRGELRIGMECHPCYRWLLRVVEPFLSAWPDVDLDVKQAFQFGGLGALLGHEIDLLITPDPVERPALTWTPVFDYELVLAVAADHRLAGRTEATPEDLERELLITYPVETERLDVFTRFLLPARRLPRAHRAVETTDVMLQMVAAGRGVAPLPDWLLAESSLPLVPLRLGPTGIAKSIHVGQRRDDAGVEFLGGFMEIARGVAAAPAS</sequence>
<evidence type="ECO:0000313" key="12">
    <source>
        <dbReference type="Proteomes" id="UP000199377"/>
    </source>
</evidence>
<evidence type="ECO:0000256" key="4">
    <source>
        <dbReference type="ARBA" id="ARBA00022490"/>
    </source>
</evidence>
<dbReference type="InterPro" id="IPR005119">
    <property type="entry name" value="LysR_subst-bd"/>
</dbReference>
<dbReference type="InterPro" id="IPR036390">
    <property type="entry name" value="WH_DNA-bd_sf"/>
</dbReference>
<comment type="subcellular location">
    <subcellularLocation>
        <location evidence="1">Cytoplasm</location>
    </subcellularLocation>
</comment>
<dbReference type="InterPro" id="IPR037406">
    <property type="entry name" value="MetR_PBP2"/>
</dbReference>
<dbReference type="EMBL" id="FOQH01000004">
    <property type="protein sequence ID" value="SFI14020.1"/>
    <property type="molecule type" value="Genomic_DNA"/>
</dbReference>
<dbReference type="FunFam" id="1.10.10.10:FF:000001">
    <property type="entry name" value="LysR family transcriptional regulator"/>
    <property type="match status" value="1"/>
</dbReference>
<evidence type="ECO:0000256" key="2">
    <source>
        <dbReference type="ARBA" id="ARBA00009437"/>
    </source>
</evidence>
<keyword evidence="7" id="KW-0238">DNA-binding</keyword>
<dbReference type="Pfam" id="PF03466">
    <property type="entry name" value="LysR_substrate"/>
    <property type="match status" value="1"/>
</dbReference>
<dbReference type="STRING" id="1114924.SAMN05216258_104481"/>
<dbReference type="OrthoDB" id="155872at2"/>
<dbReference type="GO" id="GO:0003677">
    <property type="term" value="F:DNA binding"/>
    <property type="evidence" value="ECO:0007669"/>
    <property type="project" value="UniProtKB-KW"/>
</dbReference>
<feature type="domain" description="HTH lysR-type" evidence="10">
    <location>
        <begin position="2"/>
        <end position="59"/>
    </location>
</feature>
<evidence type="ECO:0000313" key="11">
    <source>
        <dbReference type="EMBL" id="SFI14020.1"/>
    </source>
</evidence>
<dbReference type="Proteomes" id="UP000199377">
    <property type="component" value="Unassembled WGS sequence"/>
</dbReference>
<keyword evidence="12" id="KW-1185">Reference proteome</keyword>
<organism evidence="11 12">
    <name type="scientific">Albimonas pacifica</name>
    <dbReference type="NCBI Taxonomy" id="1114924"/>
    <lineage>
        <taxon>Bacteria</taxon>
        <taxon>Pseudomonadati</taxon>
        <taxon>Pseudomonadota</taxon>
        <taxon>Alphaproteobacteria</taxon>
        <taxon>Rhodobacterales</taxon>
        <taxon>Paracoccaceae</taxon>
        <taxon>Albimonas</taxon>
    </lineage>
</organism>
<evidence type="ECO:0000256" key="7">
    <source>
        <dbReference type="ARBA" id="ARBA00023125"/>
    </source>
</evidence>
<dbReference type="PROSITE" id="PS50931">
    <property type="entry name" value="HTH_LYSR"/>
    <property type="match status" value="1"/>
</dbReference>
<evidence type="ECO:0000256" key="8">
    <source>
        <dbReference type="ARBA" id="ARBA00023163"/>
    </source>
</evidence>
<dbReference type="SUPFAM" id="SSF46785">
    <property type="entry name" value="Winged helix' DNA-binding domain"/>
    <property type="match status" value="1"/>
</dbReference>
<dbReference type="RefSeq" id="WP_092859751.1">
    <property type="nucleotide sequence ID" value="NZ_FOQH01000004.1"/>
</dbReference>
<reference evidence="11 12" key="1">
    <citation type="submission" date="2016-10" db="EMBL/GenBank/DDBJ databases">
        <authorList>
            <person name="de Groot N.N."/>
        </authorList>
    </citation>
    <scope>NUCLEOTIDE SEQUENCE [LARGE SCALE GENOMIC DNA]</scope>
    <source>
        <strain evidence="11 12">CGMCC 1.11030</strain>
    </source>
</reference>
<keyword evidence="6" id="KW-0805">Transcription regulation</keyword>
<dbReference type="SUPFAM" id="SSF53850">
    <property type="entry name" value="Periplasmic binding protein-like II"/>
    <property type="match status" value="1"/>
</dbReference>
<evidence type="ECO:0000256" key="9">
    <source>
        <dbReference type="ARBA" id="ARBA00023167"/>
    </source>
</evidence>
<dbReference type="PRINTS" id="PR00039">
    <property type="entry name" value="HTHLYSR"/>
</dbReference>
<name>A0A1I3FS27_9RHOB</name>
<dbReference type="PANTHER" id="PTHR30346">
    <property type="entry name" value="TRANSCRIPTIONAL DUAL REGULATOR HCAR-RELATED"/>
    <property type="match status" value="1"/>
</dbReference>
<dbReference type="AlphaFoldDB" id="A0A1I3FS27"/>
<dbReference type="GO" id="GO:0032993">
    <property type="term" value="C:protein-DNA complex"/>
    <property type="evidence" value="ECO:0007669"/>
    <property type="project" value="TreeGrafter"/>
</dbReference>
<evidence type="ECO:0000259" key="10">
    <source>
        <dbReference type="PROSITE" id="PS50931"/>
    </source>
</evidence>
<dbReference type="GO" id="GO:0009086">
    <property type="term" value="P:methionine biosynthetic process"/>
    <property type="evidence" value="ECO:0007669"/>
    <property type="project" value="UniProtKB-KW"/>
</dbReference>
<accession>A0A1I3FS27</accession>
<dbReference type="Gene3D" id="3.40.190.10">
    <property type="entry name" value="Periplasmic binding protein-like II"/>
    <property type="match status" value="1"/>
</dbReference>
<dbReference type="InterPro" id="IPR000847">
    <property type="entry name" value="LysR_HTH_N"/>
</dbReference>
<protein>
    <recommendedName>
        <fullName evidence="3">HTH-type transcriptional regulator MetR</fullName>
    </recommendedName>
</protein>
<keyword evidence="4" id="KW-0963">Cytoplasm</keyword>
<evidence type="ECO:0000256" key="1">
    <source>
        <dbReference type="ARBA" id="ARBA00004496"/>
    </source>
</evidence>